<dbReference type="SFLD" id="SFLDG01129">
    <property type="entry name" value="C1.5:_HAD__Beta-PGM__Phosphata"/>
    <property type="match status" value="1"/>
</dbReference>
<dbReference type="InterPro" id="IPR006439">
    <property type="entry name" value="HAD-SF_hydro_IA"/>
</dbReference>
<dbReference type="SFLD" id="SFLDS00003">
    <property type="entry name" value="Haloacid_Dehalogenase"/>
    <property type="match status" value="1"/>
</dbReference>
<evidence type="ECO:0000256" key="3">
    <source>
        <dbReference type="ARBA" id="ARBA00022842"/>
    </source>
</evidence>
<evidence type="ECO:0008006" key="5">
    <source>
        <dbReference type="Google" id="ProtNLM"/>
    </source>
</evidence>
<dbReference type="EMBL" id="UINC01000793">
    <property type="protein sequence ID" value="SUZ61289.1"/>
    <property type="molecule type" value="Genomic_DNA"/>
</dbReference>
<dbReference type="GO" id="GO:0016787">
    <property type="term" value="F:hydrolase activity"/>
    <property type="evidence" value="ECO:0007669"/>
    <property type="project" value="UniProtKB-KW"/>
</dbReference>
<dbReference type="PANTHER" id="PTHR46470">
    <property type="entry name" value="N-ACYLNEURAMINATE-9-PHOSPHATASE"/>
    <property type="match status" value="1"/>
</dbReference>
<dbReference type="InterPro" id="IPR023214">
    <property type="entry name" value="HAD_sf"/>
</dbReference>
<dbReference type="AlphaFoldDB" id="A0A381P4P8"/>
<keyword evidence="3" id="KW-0460">Magnesium</keyword>
<dbReference type="GO" id="GO:0009231">
    <property type="term" value="P:riboflavin biosynthetic process"/>
    <property type="evidence" value="ECO:0007669"/>
    <property type="project" value="TreeGrafter"/>
</dbReference>
<dbReference type="NCBIfam" id="TIGR01509">
    <property type="entry name" value="HAD-SF-IA-v3"/>
    <property type="match status" value="1"/>
</dbReference>
<gene>
    <name evidence="4" type="ORF">METZ01_LOCUS14143</name>
</gene>
<dbReference type="SUPFAM" id="SSF56784">
    <property type="entry name" value="HAD-like"/>
    <property type="match status" value="1"/>
</dbReference>
<evidence type="ECO:0000313" key="4">
    <source>
        <dbReference type="EMBL" id="SUZ61289.1"/>
    </source>
</evidence>
<keyword evidence="2" id="KW-0378">Hydrolase</keyword>
<dbReference type="Gene3D" id="3.40.50.1000">
    <property type="entry name" value="HAD superfamily/HAD-like"/>
    <property type="match status" value="1"/>
</dbReference>
<proteinExistence type="predicted"/>
<dbReference type="NCBIfam" id="TIGR01549">
    <property type="entry name" value="HAD-SF-IA-v1"/>
    <property type="match status" value="1"/>
</dbReference>
<organism evidence="4">
    <name type="scientific">marine metagenome</name>
    <dbReference type="NCBI Taxonomy" id="408172"/>
    <lineage>
        <taxon>unclassified sequences</taxon>
        <taxon>metagenomes</taxon>
        <taxon>ecological metagenomes</taxon>
    </lineage>
</organism>
<dbReference type="Pfam" id="PF00702">
    <property type="entry name" value="Hydrolase"/>
    <property type="match status" value="1"/>
</dbReference>
<evidence type="ECO:0000256" key="2">
    <source>
        <dbReference type="ARBA" id="ARBA00022801"/>
    </source>
</evidence>
<evidence type="ECO:0000256" key="1">
    <source>
        <dbReference type="ARBA" id="ARBA00001946"/>
    </source>
</evidence>
<sequence>MVTFDLDNTLWHVDSVIRRAEKETRDWIQPRVPNYATYMNAENVASLRAQTLEEHPDIRHDLSALRIHMMSRAFEQCGLERSEADAVAHEAFAVFIRWRNTITFYDGAQDTLNSLSQHYQLAALTNGNADIQKIGLDSYFSFAISAADVGSSKPSPEMFLEAMRRAEVPPTDAVHVGDNPIDDIEGANRVGMYSIWVNFDAKPDRVPAHATVSDLPSLVGAIARLEGS</sequence>
<name>A0A381P4P8_9ZZZZ</name>
<dbReference type="InterPro" id="IPR036412">
    <property type="entry name" value="HAD-like_sf"/>
</dbReference>
<comment type="cofactor">
    <cofactor evidence="1">
        <name>Mg(2+)</name>
        <dbReference type="ChEBI" id="CHEBI:18420"/>
    </cofactor>
</comment>
<dbReference type="Gene3D" id="1.20.120.1600">
    <property type="match status" value="1"/>
</dbReference>
<dbReference type="InterPro" id="IPR051400">
    <property type="entry name" value="HAD-like_hydrolase"/>
</dbReference>
<reference evidence="4" key="1">
    <citation type="submission" date="2018-05" db="EMBL/GenBank/DDBJ databases">
        <authorList>
            <person name="Lanie J.A."/>
            <person name="Ng W.-L."/>
            <person name="Kazmierczak K.M."/>
            <person name="Andrzejewski T.M."/>
            <person name="Davidsen T.M."/>
            <person name="Wayne K.J."/>
            <person name="Tettelin H."/>
            <person name="Glass J.I."/>
            <person name="Rusch D."/>
            <person name="Podicherti R."/>
            <person name="Tsui H.-C.T."/>
            <person name="Winkler M.E."/>
        </authorList>
    </citation>
    <scope>NUCLEOTIDE SEQUENCE</scope>
</reference>
<dbReference type="PANTHER" id="PTHR46470:SF4">
    <property type="entry name" value="5-AMINO-6-(5-PHOSPHO-D-RIBITYLAMINO)URACIL PHOSPHATASE YIGB"/>
    <property type="match status" value="1"/>
</dbReference>
<accession>A0A381P4P8</accession>
<protein>
    <recommendedName>
        <fullName evidence="5">HAD family hydrolase</fullName>
    </recommendedName>
</protein>